<feature type="transmembrane region" description="Helical" evidence="1">
    <location>
        <begin position="157"/>
        <end position="175"/>
    </location>
</feature>
<accession>A0A238U663</accession>
<dbReference type="Proteomes" id="UP000215214">
    <property type="component" value="Chromosome TJEJU"/>
</dbReference>
<keyword evidence="3" id="KW-1185">Reference proteome</keyword>
<feature type="transmembrane region" description="Helical" evidence="1">
    <location>
        <begin position="187"/>
        <end position="205"/>
    </location>
</feature>
<keyword evidence="1" id="KW-0812">Transmembrane</keyword>
<sequence length="216" mass="25251">MVITFNHLYIKRIVYLSFLFVIVSCKTKTQDNANDKSFLKTLNKSNRVEISKLNAKELISFLKTNPEDDGFNILITIGQTKADWLNQTDLEYLISKINSKEKSKCIVRQISSFIPDSKHMTIGNQVISILESYRKKESFPNSLYICKAYKEEKINKFFSWVLFTFIFLTVYEFALWLDGRNFDFLDILFYFLGAIFSSLIITKLIPNIEISQQQVL</sequence>
<evidence type="ECO:0000256" key="1">
    <source>
        <dbReference type="SAM" id="Phobius"/>
    </source>
</evidence>
<proteinExistence type="predicted"/>
<keyword evidence="1" id="KW-0472">Membrane</keyword>
<organism evidence="2 3">
    <name type="scientific">Tenacibaculum jejuense</name>
    <dbReference type="NCBI Taxonomy" id="584609"/>
    <lineage>
        <taxon>Bacteria</taxon>
        <taxon>Pseudomonadati</taxon>
        <taxon>Bacteroidota</taxon>
        <taxon>Flavobacteriia</taxon>
        <taxon>Flavobacteriales</taxon>
        <taxon>Flavobacteriaceae</taxon>
        <taxon>Tenacibaculum</taxon>
    </lineage>
</organism>
<protein>
    <submittedName>
        <fullName evidence="2">Uncharacterized protein</fullName>
    </submittedName>
</protein>
<dbReference type="EMBL" id="LT899436">
    <property type="protein sequence ID" value="SNR14699.1"/>
    <property type="molecule type" value="Genomic_DNA"/>
</dbReference>
<evidence type="ECO:0000313" key="2">
    <source>
        <dbReference type="EMBL" id="SNR14699.1"/>
    </source>
</evidence>
<keyword evidence="1" id="KW-1133">Transmembrane helix</keyword>
<reference evidence="2 3" key="1">
    <citation type="submission" date="2017-07" db="EMBL/GenBank/DDBJ databases">
        <authorList>
            <person name="Sun Z.S."/>
            <person name="Albrecht U."/>
            <person name="Echele G."/>
            <person name="Lee C.C."/>
        </authorList>
    </citation>
    <scope>NUCLEOTIDE SEQUENCE [LARGE SCALE GENOMIC DNA]</scope>
    <source>
        <strain evidence="3">type strain: KCTC 22618</strain>
    </source>
</reference>
<name>A0A238U663_9FLAO</name>
<dbReference type="KEGG" id="tje:TJEJU_0938"/>
<gene>
    <name evidence="2" type="ORF">TJEJU_0938</name>
</gene>
<dbReference type="AlphaFoldDB" id="A0A238U663"/>
<evidence type="ECO:0000313" key="3">
    <source>
        <dbReference type="Proteomes" id="UP000215214"/>
    </source>
</evidence>